<comment type="caution">
    <text evidence="2">The sequence shown here is derived from an EMBL/GenBank/DDBJ whole genome shotgun (WGS) entry which is preliminary data.</text>
</comment>
<dbReference type="AlphaFoldDB" id="A0AAW1IFD5"/>
<keyword evidence="3" id="KW-1185">Reference proteome</keyword>
<dbReference type="GO" id="GO:0005549">
    <property type="term" value="F:odorant binding"/>
    <property type="evidence" value="ECO:0007669"/>
    <property type="project" value="InterPro"/>
</dbReference>
<dbReference type="SUPFAM" id="SSF47565">
    <property type="entry name" value="Insect pheromone/odorant-binding proteins"/>
    <property type="match status" value="1"/>
</dbReference>
<dbReference type="EMBL" id="JASPKY010000596">
    <property type="protein sequence ID" value="KAK9688313.1"/>
    <property type="molecule type" value="Genomic_DNA"/>
</dbReference>
<accession>A0AAW1IFD5</accession>
<evidence type="ECO:0008006" key="4">
    <source>
        <dbReference type="Google" id="ProtNLM"/>
    </source>
</evidence>
<organism evidence="2 3">
    <name type="scientific">Popillia japonica</name>
    <name type="common">Japanese beetle</name>
    <dbReference type="NCBI Taxonomy" id="7064"/>
    <lineage>
        <taxon>Eukaryota</taxon>
        <taxon>Metazoa</taxon>
        <taxon>Ecdysozoa</taxon>
        <taxon>Arthropoda</taxon>
        <taxon>Hexapoda</taxon>
        <taxon>Insecta</taxon>
        <taxon>Pterygota</taxon>
        <taxon>Neoptera</taxon>
        <taxon>Endopterygota</taxon>
        <taxon>Coleoptera</taxon>
        <taxon>Polyphaga</taxon>
        <taxon>Scarabaeiformia</taxon>
        <taxon>Scarabaeidae</taxon>
        <taxon>Rutelinae</taxon>
        <taxon>Popillia</taxon>
    </lineage>
</organism>
<dbReference type="Gene3D" id="1.10.238.20">
    <property type="entry name" value="Pheromone/general odorant binding protein domain"/>
    <property type="match status" value="1"/>
</dbReference>
<dbReference type="InterPro" id="IPR036728">
    <property type="entry name" value="PBP_GOBP_sf"/>
</dbReference>
<evidence type="ECO:0000313" key="3">
    <source>
        <dbReference type="Proteomes" id="UP001458880"/>
    </source>
</evidence>
<gene>
    <name evidence="2" type="ORF">QE152_g35634</name>
</gene>
<protein>
    <recommendedName>
        <fullName evidence="4">Transmembrane protein</fullName>
    </recommendedName>
</protein>
<feature type="chain" id="PRO_5043351422" description="Transmembrane protein" evidence="1">
    <location>
        <begin position="25"/>
        <end position="108"/>
    </location>
</feature>
<reference evidence="2 3" key="1">
    <citation type="journal article" date="2024" name="BMC Genomics">
        <title>De novo assembly and annotation of Popillia japonica's genome with initial clues to its potential as an invasive pest.</title>
        <authorList>
            <person name="Cucini C."/>
            <person name="Boschi S."/>
            <person name="Funari R."/>
            <person name="Cardaioli E."/>
            <person name="Iannotti N."/>
            <person name="Marturano G."/>
            <person name="Paoli F."/>
            <person name="Bruttini M."/>
            <person name="Carapelli A."/>
            <person name="Frati F."/>
            <person name="Nardi F."/>
        </authorList>
    </citation>
    <scope>NUCLEOTIDE SEQUENCE [LARGE SCALE GENOMIC DNA]</scope>
    <source>
        <strain evidence="2">DMR45628</strain>
    </source>
</reference>
<proteinExistence type="predicted"/>
<sequence>MLSIIKYSLFLLVILIFNLNLISSYHQHQIRSYTGVLTEMHLYYEDKCSILDVMKKSKVLDQIGDLNKDFVGNLASIDEIGFVQRCSNIINCDKCEQAFDIYKCLMDQ</sequence>
<feature type="signal peptide" evidence="1">
    <location>
        <begin position="1"/>
        <end position="24"/>
    </location>
</feature>
<evidence type="ECO:0000256" key="1">
    <source>
        <dbReference type="SAM" id="SignalP"/>
    </source>
</evidence>
<name>A0AAW1IFD5_POPJA</name>
<evidence type="ECO:0000313" key="2">
    <source>
        <dbReference type="EMBL" id="KAK9688313.1"/>
    </source>
</evidence>
<keyword evidence="1" id="KW-0732">Signal</keyword>
<dbReference type="Proteomes" id="UP001458880">
    <property type="component" value="Unassembled WGS sequence"/>
</dbReference>